<dbReference type="SUPFAM" id="SSF100879">
    <property type="entry name" value="Lesion bypass DNA polymerase (Y-family), little finger domain"/>
    <property type="match status" value="1"/>
</dbReference>
<feature type="binding site" evidence="6">
    <location>
        <position position="112"/>
    </location>
    <ligand>
        <name>Mg(2+)</name>
        <dbReference type="ChEBI" id="CHEBI:18420"/>
    </ligand>
</feature>
<keyword evidence="5 6" id="KW-0239">DNA-directed DNA polymerase</keyword>
<dbReference type="Pfam" id="PF11798">
    <property type="entry name" value="IMS_HHH"/>
    <property type="match status" value="1"/>
</dbReference>
<dbReference type="NCBIfam" id="NF002677">
    <property type="entry name" value="PRK02406.1"/>
    <property type="match status" value="1"/>
</dbReference>
<dbReference type="GO" id="GO:0005829">
    <property type="term" value="C:cytosol"/>
    <property type="evidence" value="ECO:0007669"/>
    <property type="project" value="TreeGrafter"/>
</dbReference>
<accession>A0A177KXI6</accession>
<gene>
    <name evidence="6" type="primary">dinB</name>
    <name evidence="8" type="ORF">AWH48_02605</name>
</gene>
<dbReference type="InterPro" id="IPR001126">
    <property type="entry name" value="UmuC"/>
</dbReference>
<dbReference type="PROSITE" id="PS50173">
    <property type="entry name" value="UMUC"/>
    <property type="match status" value="1"/>
</dbReference>
<dbReference type="Pfam" id="PF00817">
    <property type="entry name" value="IMS"/>
    <property type="match status" value="1"/>
</dbReference>
<dbReference type="InterPro" id="IPR043128">
    <property type="entry name" value="Rev_trsase/Diguanyl_cyclase"/>
</dbReference>
<dbReference type="SUPFAM" id="SSF56672">
    <property type="entry name" value="DNA/RNA polymerases"/>
    <property type="match status" value="1"/>
</dbReference>
<dbReference type="GO" id="GO:0006281">
    <property type="term" value="P:DNA repair"/>
    <property type="evidence" value="ECO:0007669"/>
    <property type="project" value="UniProtKB-UniRule"/>
</dbReference>
<proteinExistence type="inferred from homology"/>
<keyword evidence="6" id="KW-0235">DNA replication</keyword>
<keyword evidence="6" id="KW-0234">DNA repair</keyword>
<protein>
    <recommendedName>
        <fullName evidence="6">DNA polymerase IV</fullName>
        <shortName evidence="6">Pol IV</shortName>
        <ecNumber evidence="6">2.7.7.7</ecNumber>
    </recommendedName>
</protein>
<dbReference type="GO" id="GO:0000287">
    <property type="term" value="F:magnesium ion binding"/>
    <property type="evidence" value="ECO:0007669"/>
    <property type="project" value="UniProtKB-UniRule"/>
</dbReference>
<comment type="similarity">
    <text evidence="1 6">Belongs to the DNA polymerase type-Y family.</text>
</comment>
<comment type="function">
    <text evidence="6">Poorly processive, error-prone DNA polymerase involved in untargeted mutagenesis. Copies undamaged DNA at stalled replication forks, which arise in vivo from mismatched or misaligned primer ends. These misaligned primers can be extended by PolIV. Exhibits no 3'-5' exonuclease (proofreading) activity. May be involved in translesional synthesis, in conjunction with the beta clamp from PolIII.</text>
</comment>
<feature type="domain" description="UmuC" evidence="7">
    <location>
        <begin position="12"/>
        <end position="193"/>
    </location>
</feature>
<organism evidence="8 9">
    <name type="scientific">Domibacillus aminovorans</name>
    <dbReference type="NCBI Taxonomy" id="29332"/>
    <lineage>
        <taxon>Bacteria</taxon>
        <taxon>Bacillati</taxon>
        <taxon>Bacillota</taxon>
        <taxon>Bacilli</taxon>
        <taxon>Bacillales</taxon>
        <taxon>Bacillaceae</taxon>
        <taxon>Domibacillus</taxon>
    </lineage>
</organism>
<dbReference type="Gene3D" id="3.30.1490.100">
    <property type="entry name" value="DNA polymerase, Y-family, little finger domain"/>
    <property type="match status" value="1"/>
</dbReference>
<dbReference type="InterPro" id="IPR022880">
    <property type="entry name" value="DNApol_IV"/>
</dbReference>
<dbReference type="GO" id="GO:0042276">
    <property type="term" value="P:error-prone translesion synthesis"/>
    <property type="evidence" value="ECO:0007669"/>
    <property type="project" value="TreeGrafter"/>
</dbReference>
<keyword evidence="6" id="KW-0963">Cytoplasm</keyword>
<dbReference type="Gene3D" id="1.10.150.20">
    <property type="entry name" value="5' to 3' exonuclease, C-terminal subdomain"/>
    <property type="match status" value="1"/>
</dbReference>
<keyword evidence="6" id="KW-0460">Magnesium</keyword>
<dbReference type="GO" id="GO:0006261">
    <property type="term" value="P:DNA-templated DNA replication"/>
    <property type="evidence" value="ECO:0007669"/>
    <property type="project" value="UniProtKB-UniRule"/>
</dbReference>
<dbReference type="PANTHER" id="PTHR11076:SF33">
    <property type="entry name" value="DNA POLYMERASE KAPPA"/>
    <property type="match status" value="1"/>
</dbReference>
<dbReference type="InterPro" id="IPR050116">
    <property type="entry name" value="DNA_polymerase-Y"/>
</dbReference>
<dbReference type="PANTHER" id="PTHR11076">
    <property type="entry name" value="DNA REPAIR POLYMERASE UMUC / TRANSFERASE FAMILY MEMBER"/>
    <property type="match status" value="1"/>
</dbReference>
<feature type="binding site" evidence="6">
    <location>
        <position position="16"/>
    </location>
    <ligand>
        <name>Mg(2+)</name>
        <dbReference type="ChEBI" id="CHEBI:18420"/>
    </ligand>
</feature>
<dbReference type="HAMAP" id="MF_01113">
    <property type="entry name" value="DNApol_IV"/>
    <property type="match status" value="1"/>
</dbReference>
<sequence length="396" mass="44433">MNAFYPKKGRVIFHIDANAFFASVEMAEDPTLQNKPVIVAGNPGERKGIVVAANYLCKNRGVYTTMPLWEAKKLVPEAVVKKPNHKLYREYSVKIFAFLTGISPIIEFASIDEAYLDITNCAHLGSPMEIAQTIQRDIVKLFNIPISIGIAPNKFLAKMASNMQKPLGLTVLRKRDIEHVLWGKPVIEMHGIGKKTAEKLHDRGILTMGDLARADVKFVKILLGVRGVQLHERINGKDDRPVNPEANTSFKSIVNSSTFPKNVTETEDISNKINRLACSISQRMKQKKVVSNTLQLTIRYGNFKTITRSQALEKDIDEAKDIIQYAETLFFKHWNGNPVRLIGITAQNVVKKSEQTTQLDIFSYAEEADKIEPLLTTIEAIKRKFGDAIIKKGSDL</sequence>
<dbReference type="NCBIfam" id="NF002492">
    <property type="entry name" value="PRK01810.1"/>
    <property type="match status" value="1"/>
</dbReference>
<dbReference type="Gene3D" id="3.30.70.270">
    <property type="match status" value="1"/>
</dbReference>
<dbReference type="CDD" id="cd03586">
    <property type="entry name" value="PolY_Pol_IV_kappa"/>
    <property type="match status" value="1"/>
</dbReference>
<keyword evidence="4 6" id="KW-0227">DNA damage</keyword>
<dbReference type="GO" id="GO:0003887">
    <property type="term" value="F:DNA-directed DNA polymerase activity"/>
    <property type="evidence" value="ECO:0007669"/>
    <property type="project" value="UniProtKB-UniRule"/>
</dbReference>
<evidence type="ECO:0000256" key="3">
    <source>
        <dbReference type="ARBA" id="ARBA00022695"/>
    </source>
</evidence>
<comment type="catalytic activity">
    <reaction evidence="6">
        <text>DNA(n) + a 2'-deoxyribonucleoside 5'-triphosphate = DNA(n+1) + diphosphate</text>
        <dbReference type="Rhea" id="RHEA:22508"/>
        <dbReference type="Rhea" id="RHEA-COMP:17339"/>
        <dbReference type="Rhea" id="RHEA-COMP:17340"/>
        <dbReference type="ChEBI" id="CHEBI:33019"/>
        <dbReference type="ChEBI" id="CHEBI:61560"/>
        <dbReference type="ChEBI" id="CHEBI:173112"/>
        <dbReference type="EC" id="2.7.7.7"/>
    </reaction>
</comment>
<reference evidence="8 9" key="1">
    <citation type="submission" date="2016-01" db="EMBL/GenBank/DDBJ databases">
        <title>Investigation of taxonomic status of Bacillus aminovorans.</title>
        <authorList>
            <person name="Verma A."/>
            <person name="Pal Y."/>
            <person name="Krishnamurthi S."/>
        </authorList>
    </citation>
    <scope>NUCLEOTIDE SEQUENCE [LARGE SCALE GENOMIC DNA]</scope>
    <source>
        <strain evidence="8 9">DSM 4337</strain>
    </source>
</reference>
<evidence type="ECO:0000313" key="9">
    <source>
        <dbReference type="Proteomes" id="UP000077271"/>
    </source>
</evidence>
<keyword evidence="6" id="KW-0238">DNA-binding</keyword>
<dbReference type="GO" id="GO:0009432">
    <property type="term" value="P:SOS response"/>
    <property type="evidence" value="ECO:0007669"/>
    <property type="project" value="TreeGrafter"/>
</dbReference>
<evidence type="ECO:0000313" key="8">
    <source>
        <dbReference type="EMBL" id="OAH58043.1"/>
    </source>
</evidence>
<dbReference type="EMBL" id="LQWZ01000012">
    <property type="protein sequence ID" value="OAH58043.1"/>
    <property type="molecule type" value="Genomic_DNA"/>
</dbReference>
<dbReference type="InterPro" id="IPR043502">
    <property type="entry name" value="DNA/RNA_pol_sf"/>
</dbReference>
<comment type="caution">
    <text evidence="8">The sequence shown here is derived from an EMBL/GenBank/DDBJ whole genome shotgun (WGS) entry which is preliminary data.</text>
</comment>
<keyword evidence="2 6" id="KW-0515">Mutator protein</keyword>
<dbReference type="InterPro" id="IPR017961">
    <property type="entry name" value="DNA_pol_Y-fam_little_finger"/>
</dbReference>
<dbReference type="InterPro" id="IPR036775">
    <property type="entry name" value="DNA_pol_Y-fam_lit_finger_sf"/>
</dbReference>
<evidence type="ECO:0000256" key="5">
    <source>
        <dbReference type="ARBA" id="ARBA00022932"/>
    </source>
</evidence>
<evidence type="ECO:0000256" key="4">
    <source>
        <dbReference type="ARBA" id="ARBA00022763"/>
    </source>
</evidence>
<evidence type="ECO:0000256" key="6">
    <source>
        <dbReference type="HAMAP-Rule" id="MF_01113"/>
    </source>
</evidence>
<keyword evidence="3 6" id="KW-0548">Nucleotidyltransferase</keyword>
<feature type="active site" evidence="6">
    <location>
        <position position="113"/>
    </location>
</feature>
<keyword evidence="6" id="KW-0808">Transferase</keyword>
<dbReference type="Gene3D" id="3.40.1170.60">
    <property type="match status" value="1"/>
</dbReference>
<evidence type="ECO:0000259" key="7">
    <source>
        <dbReference type="PROSITE" id="PS50173"/>
    </source>
</evidence>
<comment type="subunit">
    <text evidence="6">Monomer.</text>
</comment>
<dbReference type="EC" id="2.7.7.7" evidence="6"/>
<keyword evidence="6" id="KW-0479">Metal-binding</keyword>
<dbReference type="OrthoDB" id="9808813at2"/>
<dbReference type="InterPro" id="IPR024728">
    <property type="entry name" value="PolY_HhH_motif"/>
</dbReference>
<name>A0A177KXI6_9BACI</name>
<evidence type="ECO:0000256" key="2">
    <source>
        <dbReference type="ARBA" id="ARBA00022457"/>
    </source>
</evidence>
<comment type="subcellular location">
    <subcellularLocation>
        <location evidence="6">Cytoplasm</location>
    </subcellularLocation>
</comment>
<feature type="site" description="Substrate discrimination" evidence="6">
    <location>
        <position position="21"/>
    </location>
</feature>
<dbReference type="AlphaFoldDB" id="A0A177KXI6"/>
<dbReference type="Proteomes" id="UP000077271">
    <property type="component" value="Unassembled WGS sequence"/>
</dbReference>
<dbReference type="Pfam" id="PF11799">
    <property type="entry name" value="IMS_C"/>
    <property type="match status" value="1"/>
</dbReference>
<comment type="cofactor">
    <cofactor evidence="6">
        <name>Mg(2+)</name>
        <dbReference type="ChEBI" id="CHEBI:18420"/>
    </cofactor>
    <text evidence="6">Binds 2 magnesium ions per subunit.</text>
</comment>
<dbReference type="GO" id="GO:0003684">
    <property type="term" value="F:damaged DNA binding"/>
    <property type="evidence" value="ECO:0007669"/>
    <property type="project" value="InterPro"/>
</dbReference>
<evidence type="ECO:0000256" key="1">
    <source>
        <dbReference type="ARBA" id="ARBA00010945"/>
    </source>
</evidence>